<dbReference type="SUPFAM" id="SSF46894">
    <property type="entry name" value="C-terminal effector domain of the bipartite response regulators"/>
    <property type="match status" value="1"/>
</dbReference>
<accession>A0A0R2H1F8</accession>
<evidence type="ECO:0000256" key="5">
    <source>
        <dbReference type="ARBA" id="ARBA00023159"/>
    </source>
</evidence>
<dbReference type="PANTHER" id="PTHR48111:SF40">
    <property type="entry name" value="PHOSPHATE REGULON TRANSCRIPTIONAL REGULATORY PROTEIN PHOB"/>
    <property type="match status" value="1"/>
</dbReference>
<dbReference type="PROSITE" id="PS50110">
    <property type="entry name" value="RESPONSE_REGULATORY"/>
    <property type="match status" value="1"/>
</dbReference>
<proteinExistence type="predicted"/>
<dbReference type="GO" id="GO:0006355">
    <property type="term" value="P:regulation of DNA-templated transcription"/>
    <property type="evidence" value="ECO:0007669"/>
    <property type="project" value="InterPro"/>
</dbReference>
<gene>
    <name evidence="11" type="ORF">IV50_GL000066</name>
</gene>
<evidence type="ECO:0000256" key="1">
    <source>
        <dbReference type="ARBA" id="ARBA00022553"/>
    </source>
</evidence>
<dbReference type="InterPro" id="IPR011006">
    <property type="entry name" value="CheY-like_superfamily"/>
</dbReference>
<feature type="modified residue" description="4-aspartylphosphate" evidence="7">
    <location>
        <position position="87"/>
    </location>
</feature>
<evidence type="ECO:0000259" key="10">
    <source>
        <dbReference type="PROSITE" id="PS51755"/>
    </source>
</evidence>
<dbReference type="InterPro" id="IPR001867">
    <property type="entry name" value="OmpR/PhoB-type_DNA-bd"/>
</dbReference>
<feature type="DNA-binding region" description="OmpR/PhoB-type" evidence="8">
    <location>
        <begin position="166"/>
        <end position="266"/>
    </location>
</feature>
<feature type="domain" description="Response regulatory" evidence="9">
    <location>
        <begin position="38"/>
        <end position="152"/>
    </location>
</feature>
<evidence type="ECO:0000256" key="2">
    <source>
        <dbReference type="ARBA" id="ARBA00023012"/>
    </source>
</evidence>
<dbReference type="PATRIC" id="fig|1629.5.peg.69"/>
<name>A0A0R2H1F8_WEIVI</name>
<evidence type="ECO:0000313" key="11">
    <source>
        <dbReference type="EMBL" id="KRN46803.1"/>
    </source>
</evidence>
<dbReference type="GO" id="GO:0000976">
    <property type="term" value="F:transcription cis-regulatory region binding"/>
    <property type="evidence" value="ECO:0007669"/>
    <property type="project" value="TreeGrafter"/>
</dbReference>
<evidence type="ECO:0000259" key="9">
    <source>
        <dbReference type="PROSITE" id="PS50110"/>
    </source>
</evidence>
<dbReference type="GO" id="GO:0000156">
    <property type="term" value="F:phosphorelay response regulator activity"/>
    <property type="evidence" value="ECO:0007669"/>
    <property type="project" value="TreeGrafter"/>
</dbReference>
<dbReference type="GO" id="GO:0032993">
    <property type="term" value="C:protein-DNA complex"/>
    <property type="evidence" value="ECO:0007669"/>
    <property type="project" value="TreeGrafter"/>
</dbReference>
<dbReference type="PANTHER" id="PTHR48111">
    <property type="entry name" value="REGULATOR OF RPOS"/>
    <property type="match status" value="1"/>
</dbReference>
<keyword evidence="3" id="KW-0805">Transcription regulation</keyword>
<dbReference type="Gene3D" id="1.10.10.10">
    <property type="entry name" value="Winged helix-like DNA-binding domain superfamily/Winged helix DNA-binding domain"/>
    <property type="match status" value="1"/>
</dbReference>
<keyword evidence="5" id="KW-0010">Activator</keyword>
<evidence type="ECO:0000256" key="6">
    <source>
        <dbReference type="ARBA" id="ARBA00023163"/>
    </source>
</evidence>
<dbReference type="FunFam" id="1.10.10.10:FF:000018">
    <property type="entry name" value="DNA-binding response regulator ResD"/>
    <property type="match status" value="1"/>
</dbReference>
<protein>
    <submittedName>
        <fullName evidence="11">DNA-binding response regulator</fullName>
    </submittedName>
</protein>
<keyword evidence="4 8" id="KW-0238">DNA-binding</keyword>
<dbReference type="GO" id="GO:0005829">
    <property type="term" value="C:cytosol"/>
    <property type="evidence" value="ECO:0007669"/>
    <property type="project" value="TreeGrafter"/>
</dbReference>
<keyword evidence="2" id="KW-0902">Two-component regulatory system</keyword>
<dbReference type="InterPro" id="IPR016032">
    <property type="entry name" value="Sig_transdc_resp-reg_C-effctor"/>
</dbReference>
<dbReference type="SUPFAM" id="SSF52172">
    <property type="entry name" value="CheY-like"/>
    <property type="match status" value="1"/>
</dbReference>
<dbReference type="SMART" id="SM00448">
    <property type="entry name" value="REC"/>
    <property type="match status" value="1"/>
</dbReference>
<dbReference type="Pfam" id="PF00072">
    <property type="entry name" value="Response_reg"/>
    <property type="match status" value="1"/>
</dbReference>
<dbReference type="SMART" id="SM00862">
    <property type="entry name" value="Trans_reg_C"/>
    <property type="match status" value="1"/>
</dbReference>
<dbReference type="InterPro" id="IPR036388">
    <property type="entry name" value="WH-like_DNA-bd_sf"/>
</dbReference>
<keyword evidence="6" id="KW-0804">Transcription</keyword>
<feature type="domain" description="OmpR/PhoB-type" evidence="10">
    <location>
        <begin position="166"/>
        <end position="266"/>
    </location>
</feature>
<evidence type="ECO:0000256" key="7">
    <source>
        <dbReference type="PROSITE-ProRule" id="PRU00169"/>
    </source>
</evidence>
<dbReference type="FunFam" id="3.40.50.2300:FF:000001">
    <property type="entry name" value="DNA-binding response regulator PhoB"/>
    <property type="match status" value="1"/>
</dbReference>
<evidence type="ECO:0000256" key="3">
    <source>
        <dbReference type="ARBA" id="ARBA00023015"/>
    </source>
</evidence>
<dbReference type="EMBL" id="JQBM01000001">
    <property type="protein sequence ID" value="KRN46803.1"/>
    <property type="molecule type" value="Genomic_DNA"/>
</dbReference>
<dbReference type="Pfam" id="PF00486">
    <property type="entry name" value="Trans_reg_C"/>
    <property type="match status" value="1"/>
</dbReference>
<reference evidence="11 12" key="1">
    <citation type="journal article" date="2015" name="Genome Announc.">
        <title>Expanding the biotechnology potential of lactobacilli through comparative genomics of 213 strains and associated genera.</title>
        <authorList>
            <person name="Sun Z."/>
            <person name="Harris H.M."/>
            <person name="McCann A."/>
            <person name="Guo C."/>
            <person name="Argimon S."/>
            <person name="Zhang W."/>
            <person name="Yang X."/>
            <person name="Jeffery I.B."/>
            <person name="Cooney J.C."/>
            <person name="Kagawa T.F."/>
            <person name="Liu W."/>
            <person name="Song Y."/>
            <person name="Salvetti E."/>
            <person name="Wrobel A."/>
            <person name="Rasinkangas P."/>
            <person name="Parkhill J."/>
            <person name="Rea M.C."/>
            <person name="O'Sullivan O."/>
            <person name="Ritari J."/>
            <person name="Douillard F.P."/>
            <person name="Paul Ross R."/>
            <person name="Yang R."/>
            <person name="Briner A.E."/>
            <person name="Felis G.E."/>
            <person name="de Vos W.M."/>
            <person name="Barrangou R."/>
            <person name="Klaenhammer T.R."/>
            <person name="Caufield P.W."/>
            <person name="Cui Y."/>
            <person name="Zhang H."/>
            <person name="O'Toole P.W."/>
        </authorList>
    </citation>
    <scope>NUCLEOTIDE SEQUENCE [LARGE SCALE GENOMIC DNA]</scope>
    <source>
        <strain evidence="11 12">DSM 20410</strain>
    </source>
</reference>
<evidence type="ECO:0000256" key="8">
    <source>
        <dbReference type="PROSITE-ProRule" id="PRU01091"/>
    </source>
</evidence>
<comment type="caution">
    <text evidence="11">The sequence shown here is derived from an EMBL/GenBank/DDBJ whole genome shotgun (WGS) entry which is preliminary data.</text>
</comment>
<dbReference type="Gene3D" id="6.10.250.690">
    <property type="match status" value="1"/>
</dbReference>
<dbReference type="CDD" id="cd00383">
    <property type="entry name" value="trans_reg_C"/>
    <property type="match status" value="1"/>
</dbReference>
<keyword evidence="12" id="KW-1185">Reference proteome</keyword>
<dbReference type="AlphaFoldDB" id="A0A0R2H1F8"/>
<sequence>MEKMSEFDLKIDEIEVMRVKMNRTILYKYILEVMKMTRILVVDDEPSLVTLLTYNLKKVGYEVYAQNDGEDILNTIKDKQIDLILLDVMLPNQSGVEITRDIRAAKIDVPIIMVTALDDEVDKILGLEMGADDYVTKPFSPREVIARIKAVLRRFEHGHKPDQSTDHIKMYGDLAIDYDKMAVQLSGENVKLTPKEYELLTYMAQREGRVLDRETILHGVWGYDYGGPDTRMVDMHLSHLREKVEQDPKHPAMIKTVRGMGYRFEDPSKAED</sequence>
<dbReference type="PROSITE" id="PS51755">
    <property type="entry name" value="OMPR_PHOB"/>
    <property type="match status" value="1"/>
</dbReference>
<dbReference type="Proteomes" id="UP000051992">
    <property type="component" value="Unassembled WGS sequence"/>
</dbReference>
<dbReference type="InterPro" id="IPR039420">
    <property type="entry name" value="WalR-like"/>
</dbReference>
<organism evidence="11 12">
    <name type="scientific">Weissella viridescens</name>
    <name type="common">Lactobacillus viridescens</name>
    <dbReference type="NCBI Taxonomy" id="1629"/>
    <lineage>
        <taxon>Bacteria</taxon>
        <taxon>Bacillati</taxon>
        <taxon>Bacillota</taxon>
        <taxon>Bacilli</taxon>
        <taxon>Lactobacillales</taxon>
        <taxon>Lactobacillaceae</taxon>
        <taxon>Weissella</taxon>
    </lineage>
</organism>
<dbReference type="Gene3D" id="3.40.50.2300">
    <property type="match status" value="1"/>
</dbReference>
<keyword evidence="1 7" id="KW-0597">Phosphoprotein</keyword>
<evidence type="ECO:0000313" key="12">
    <source>
        <dbReference type="Proteomes" id="UP000051992"/>
    </source>
</evidence>
<evidence type="ECO:0000256" key="4">
    <source>
        <dbReference type="ARBA" id="ARBA00023125"/>
    </source>
</evidence>
<dbReference type="InterPro" id="IPR001789">
    <property type="entry name" value="Sig_transdc_resp-reg_receiver"/>
</dbReference>